<keyword evidence="1" id="KW-0732">Signal</keyword>
<name>A0ABW3B6P4_9FLAO</name>
<dbReference type="EMBL" id="JBHTHY010000014">
    <property type="protein sequence ID" value="MFD0798993.1"/>
    <property type="molecule type" value="Genomic_DNA"/>
</dbReference>
<organism evidence="2 3">
    <name type="scientific">Maribacter chungangensis</name>
    <dbReference type="NCBI Taxonomy" id="1069117"/>
    <lineage>
        <taxon>Bacteria</taxon>
        <taxon>Pseudomonadati</taxon>
        <taxon>Bacteroidota</taxon>
        <taxon>Flavobacteriia</taxon>
        <taxon>Flavobacteriales</taxon>
        <taxon>Flavobacteriaceae</taxon>
        <taxon>Maribacter</taxon>
    </lineage>
</organism>
<proteinExistence type="predicted"/>
<sequence length="100" mass="11359">MKKYVVVGLMAIGTMFNATAKESTEINKEVTLLSVEEFKKVTSKELTHKVVEQLLKEYPTSKLGGVYKNDKGEFKLIMVLKSGTRRTVYIDSNGNWLKKK</sequence>
<accession>A0ABW3B6P4</accession>
<comment type="caution">
    <text evidence="2">The sequence shown here is derived from an EMBL/GenBank/DDBJ whole genome shotgun (WGS) entry which is preliminary data.</text>
</comment>
<evidence type="ECO:0000313" key="2">
    <source>
        <dbReference type="EMBL" id="MFD0798993.1"/>
    </source>
</evidence>
<dbReference type="RefSeq" id="WP_379935898.1">
    <property type="nucleotide sequence ID" value="NZ_JBHTHY010000014.1"/>
</dbReference>
<reference evidence="3" key="1">
    <citation type="journal article" date="2019" name="Int. J. Syst. Evol. Microbiol.">
        <title>The Global Catalogue of Microorganisms (GCM) 10K type strain sequencing project: providing services to taxonomists for standard genome sequencing and annotation.</title>
        <authorList>
            <consortium name="The Broad Institute Genomics Platform"/>
            <consortium name="The Broad Institute Genome Sequencing Center for Infectious Disease"/>
            <person name="Wu L."/>
            <person name="Ma J."/>
        </authorList>
    </citation>
    <scope>NUCLEOTIDE SEQUENCE [LARGE SCALE GENOMIC DNA]</scope>
    <source>
        <strain evidence="3">CCUG 61948</strain>
    </source>
</reference>
<feature type="chain" id="PRO_5045497213" description="DUF2874 domain-containing protein" evidence="1">
    <location>
        <begin position="21"/>
        <end position="100"/>
    </location>
</feature>
<gene>
    <name evidence="2" type="ORF">ACFQZJ_16085</name>
</gene>
<feature type="signal peptide" evidence="1">
    <location>
        <begin position="1"/>
        <end position="20"/>
    </location>
</feature>
<evidence type="ECO:0008006" key="4">
    <source>
        <dbReference type="Google" id="ProtNLM"/>
    </source>
</evidence>
<dbReference type="Proteomes" id="UP001597012">
    <property type="component" value="Unassembled WGS sequence"/>
</dbReference>
<protein>
    <recommendedName>
        <fullName evidence="4">DUF2874 domain-containing protein</fullName>
    </recommendedName>
</protein>
<keyword evidence="3" id="KW-1185">Reference proteome</keyword>
<evidence type="ECO:0000313" key="3">
    <source>
        <dbReference type="Proteomes" id="UP001597012"/>
    </source>
</evidence>
<evidence type="ECO:0000256" key="1">
    <source>
        <dbReference type="SAM" id="SignalP"/>
    </source>
</evidence>